<gene>
    <name evidence="2" type="ORF">SVIM_LOCUS331865</name>
</gene>
<evidence type="ECO:0000313" key="2">
    <source>
        <dbReference type="EMBL" id="VFU49989.1"/>
    </source>
</evidence>
<evidence type="ECO:0000256" key="1">
    <source>
        <dbReference type="SAM" id="Phobius"/>
    </source>
</evidence>
<dbReference type="EMBL" id="CAADRP010001719">
    <property type="protein sequence ID" value="VFU49989.1"/>
    <property type="molecule type" value="Genomic_DNA"/>
</dbReference>
<dbReference type="AlphaFoldDB" id="A0A6N2MBX4"/>
<accession>A0A6N2MBX4</accession>
<name>A0A6N2MBX4_SALVM</name>
<reference evidence="2" key="1">
    <citation type="submission" date="2019-03" db="EMBL/GenBank/DDBJ databases">
        <authorList>
            <person name="Mank J."/>
            <person name="Almeida P."/>
        </authorList>
    </citation>
    <scope>NUCLEOTIDE SEQUENCE</scope>
    <source>
        <strain evidence="2">78183</strain>
    </source>
</reference>
<keyword evidence="1" id="KW-1133">Transmembrane helix</keyword>
<sequence>MDVLNLLHPHDHRHPFSGVYCLLNSQESFLHLLVLALWIFNFFLSGNSSNTYIQVEGDKTQEVPNQS</sequence>
<keyword evidence="1" id="KW-0472">Membrane</keyword>
<proteinExistence type="predicted"/>
<keyword evidence="1" id="KW-0812">Transmembrane</keyword>
<protein>
    <submittedName>
        <fullName evidence="2">Uncharacterized protein</fullName>
    </submittedName>
</protein>
<organism evidence="2">
    <name type="scientific">Salix viminalis</name>
    <name type="common">Common osier</name>
    <name type="synonym">Basket willow</name>
    <dbReference type="NCBI Taxonomy" id="40686"/>
    <lineage>
        <taxon>Eukaryota</taxon>
        <taxon>Viridiplantae</taxon>
        <taxon>Streptophyta</taxon>
        <taxon>Embryophyta</taxon>
        <taxon>Tracheophyta</taxon>
        <taxon>Spermatophyta</taxon>
        <taxon>Magnoliopsida</taxon>
        <taxon>eudicotyledons</taxon>
        <taxon>Gunneridae</taxon>
        <taxon>Pentapetalae</taxon>
        <taxon>rosids</taxon>
        <taxon>fabids</taxon>
        <taxon>Malpighiales</taxon>
        <taxon>Salicaceae</taxon>
        <taxon>Saliceae</taxon>
        <taxon>Salix</taxon>
    </lineage>
</organism>
<feature type="transmembrane region" description="Helical" evidence="1">
    <location>
        <begin position="28"/>
        <end position="44"/>
    </location>
</feature>